<keyword evidence="3" id="KW-1185">Reference proteome</keyword>
<dbReference type="EMBL" id="JABTTQ020001059">
    <property type="protein sequence ID" value="KAK6135964.1"/>
    <property type="molecule type" value="Genomic_DNA"/>
</dbReference>
<dbReference type="Proteomes" id="UP001318860">
    <property type="component" value="Unassembled WGS sequence"/>
</dbReference>
<gene>
    <name evidence="2" type="ORF">DH2020_030302</name>
</gene>
<organism evidence="2 3">
    <name type="scientific">Rehmannia glutinosa</name>
    <name type="common">Chinese foxglove</name>
    <dbReference type="NCBI Taxonomy" id="99300"/>
    <lineage>
        <taxon>Eukaryota</taxon>
        <taxon>Viridiplantae</taxon>
        <taxon>Streptophyta</taxon>
        <taxon>Embryophyta</taxon>
        <taxon>Tracheophyta</taxon>
        <taxon>Spermatophyta</taxon>
        <taxon>Magnoliopsida</taxon>
        <taxon>eudicotyledons</taxon>
        <taxon>Gunneridae</taxon>
        <taxon>Pentapetalae</taxon>
        <taxon>asterids</taxon>
        <taxon>lamiids</taxon>
        <taxon>Lamiales</taxon>
        <taxon>Orobanchaceae</taxon>
        <taxon>Rehmannieae</taxon>
        <taxon>Rehmannia</taxon>
    </lineage>
</organism>
<comment type="caution">
    <text evidence="2">The sequence shown here is derived from an EMBL/GenBank/DDBJ whole genome shotgun (WGS) entry which is preliminary data.</text>
</comment>
<name>A0ABR0VPQ3_REHGL</name>
<reference evidence="2 3" key="1">
    <citation type="journal article" date="2021" name="Comput. Struct. Biotechnol. J.">
        <title>De novo genome assembly of the potent medicinal plant Rehmannia glutinosa using nanopore technology.</title>
        <authorList>
            <person name="Ma L."/>
            <person name="Dong C."/>
            <person name="Song C."/>
            <person name="Wang X."/>
            <person name="Zheng X."/>
            <person name="Niu Y."/>
            <person name="Chen S."/>
            <person name="Feng W."/>
        </authorList>
    </citation>
    <scope>NUCLEOTIDE SEQUENCE [LARGE SCALE GENOMIC DNA]</scope>
    <source>
        <strain evidence="2">DH-2019</strain>
    </source>
</reference>
<protein>
    <submittedName>
        <fullName evidence="2">Uncharacterized protein</fullName>
    </submittedName>
</protein>
<evidence type="ECO:0000313" key="2">
    <source>
        <dbReference type="EMBL" id="KAK6135964.1"/>
    </source>
</evidence>
<proteinExistence type="predicted"/>
<evidence type="ECO:0000313" key="3">
    <source>
        <dbReference type="Proteomes" id="UP001318860"/>
    </source>
</evidence>
<evidence type="ECO:0000256" key="1">
    <source>
        <dbReference type="SAM" id="MobiDB-lite"/>
    </source>
</evidence>
<accession>A0ABR0VPQ3</accession>
<feature type="region of interest" description="Disordered" evidence="1">
    <location>
        <begin position="184"/>
        <end position="242"/>
    </location>
</feature>
<sequence>MVDLPPMGGQTKRAKLEAKVSLVPSVARIYRCGGLCAEPPRIMNAYLGTCKDWGIRGESLRKRRADGLKERDVNTKFFHARRRDLLGIVFSPSRKIILMSGFQRGDLVRHIVDFFQIFFEFPLSANIDEVVDCVDSVGHTTHVLTILILVCLGGGRNKSRAFTFIRDKVWKRLHLESKLRVTKNESESSHLKNAPCARSPPPPNSADRRPTPGRSADHTVPSKSSSKANVEASGENPLSPISSKTLKHHHICHPLDFLEQLHCRLHHSATNLPAPSLGKDL</sequence>